<evidence type="ECO:0000256" key="1">
    <source>
        <dbReference type="ARBA" id="ARBA00004236"/>
    </source>
</evidence>
<dbReference type="CDD" id="cd00146">
    <property type="entry name" value="PKD"/>
    <property type="match status" value="3"/>
</dbReference>
<proteinExistence type="predicted"/>
<feature type="region of interest" description="Disordered" evidence="8">
    <location>
        <begin position="1069"/>
        <end position="1101"/>
    </location>
</feature>
<evidence type="ECO:0000313" key="11">
    <source>
        <dbReference type="EMBL" id="CAH1773922.1"/>
    </source>
</evidence>
<evidence type="ECO:0000256" key="7">
    <source>
        <dbReference type="ARBA" id="ARBA00023180"/>
    </source>
</evidence>
<dbReference type="InterPro" id="IPR013783">
    <property type="entry name" value="Ig-like_fold"/>
</dbReference>
<organism evidence="11 12">
    <name type="scientific">Owenia fusiformis</name>
    <name type="common">Polychaete worm</name>
    <dbReference type="NCBI Taxonomy" id="6347"/>
    <lineage>
        <taxon>Eukaryota</taxon>
        <taxon>Metazoa</taxon>
        <taxon>Spiralia</taxon>
        <taxon>Lophotrochozoa</taxon>
        <taxon>Annelida</taxon>
        <taxon>Polychaeta</taxon>
        <taxon>Sedentaria</taxon>
        <taxon>Canalipalpata</taxon>
        <taxon>Sabellida</taxon>
        <taxon>Oweniida</taxon>
        <taxon>Oweniidae</taxon>
        <taxon>Owenia</taxon>
    </lineage>
</organism>
<evidence type="ECO:0000256" key="6">
    <source>
        <dbReference type="ARBA" id="ARBA00023136"/>
    </source>
</evidence>
<evidence type="ECO:0000256" key="10">
    <source>
        <dbReference type="SAM" id="SignalP"/>
    </source>
</evidence>
<comment type="caution">
    <text evidence="11">The sequence shown here is derived from an EMBL/GenBank/DDBJ whole genome shotgun (WGS) entry which is preliminary data.</text>
</comment>
<dbReference type="PANTHER" id="PTHR46182:SF2">
    <property type="entry name" value="FI19480P1"/>
    <property type="match status" value="1"/>
</dbReference>
<dbReference type="FunFam" id="2.60.40.10:FF:000258">
    <property type="entry name" value="Dyslexia-associated protein KIAA0319 homolog"/>
    <property type="match status" value="1"/>
</dbReference>
<dbReference type="FunFam" id="2.60.40.10:FF:000257">
    <property type="entry name" value="Dyslexia-associated protein KIAA0319-like"/>
    <property type="match status" value="1"/>
</dbReference>
<reference evidence="11" key="1">
    <citation type="submission" date="2022-03" db="EMBL/GenBank/DDBJ databases">
        <authorList>
            <person name="Martin C."/>
        </authorList>
    </citation>
    <scope>NUCLEOTIDE SEQUENCE</scope>
</reference>
<feature type="region of interest" description="Disordered" evidence="8">
    <location>
        <begin position="358"/>
        <end position="382"/>
    </location>
</feature>
<dbReference type="PANTHER" id="PTHR46182">
    <property type="entry name" value="FI19480P1"/>
    <property type="match status" value="1"/>
</dbReference>
<keyword evidence="5 9" id="KW-1133">Transmembrane helix</keyword>
<dbReference type="Proteomes" id="UP000749559">
    <property type="component" value="Unassembled WGS sequence"/>
</dbReference>
<dbReference type="InterPro" id="IPR013980">
    <property type="entry name" value="MANSC_dom"/>
</dbReference>
<dbReference type="InterPro" id="IPR009030">
    <property type="entry name" value="Growth_fac_rcpt_cys_sf"/>
</dbReference>
<feature type="transmembrane region" description="Helical" evidence="9">
    <location>
        <begin position="1016"/>
        <end position="1041"/>
    </location>
</feature>
<dbReference type="Pfam" id="PF23597">
    <property type="entry name" value="KIAA0319_N"/>
    <property type="match status" value="1"/>
</dbReference>
<dbReference type="GO" id="GO:0005886">
    <property type="term" value="C:plasma membrane"/>
    <property type="evidence" value="ECO:0007669"/>
    <property type="project" value="UniProtKB-SubCell"/>
</dbReference>
<dbReference type="InterPro" id="IPR029865">
    <property type="entry name" value="KIAA0319-like"/>
</dbReference>
<feature type="compositionally biased region" description="Basic residues" evidence="8">
    <location>
        <begin position="1075"/>
        <end position="1084"/>
    </location>
</feature>
<dbReference type="AlphaFoldDB" id="A0A8J1UBT6"/>
<dbReference type="Pfam" id="PF22352">
    <property type="entry name" value="K319L-like_PKD"/>
    <property type="match status" value="5"/>
</dbReference>
<feature type="signal peptide" evidence="10">
    <location>
        <begin position="1"/>
        <end position="28"/>
    </location>
</feature>
<feature type="compositionally biased region" description="Low complexity" evidence="8">
    <location>
        <begin position="272"/>
        <end position="282"/>
    </location>
</feature>
<dbReference type="PROSITE" id="PS51257">
    <property type="entry name" value="PROKAR_LIPOPROTEIN"/>
    <property type="match status" value="1"/>
</dbReference>
<keyword evidence="10" id="KW-0732">Signal</keyword>
<dbReference type="InterPro" id="IPR022409">
    <property type="entry name" value="PKD/Chitinase_dom"/>
</dbReference>
<dbReference type="GO" id="GO:0001764">
    <property type="term" value="P:neuron migration"/>
    <property type="evidence" value="ECO:0007669"/>
    <property type="project" value="TreeGrafter"/>
</dbReference>
<keyword evidence="4" id="KW-0677">Repeat</keyword>
<feature type="compositionally biased region" description="Polar residues" evidence="8">
    <location>
        <begin position="364"/>
        <end position="382"/>
    </location>
</feature>
<dbReference type="OrthoDB" id="536372at2759"/>
<keyword evidence="12" id="KW-1185">Reference proteome</keyword>
<keyword evidence="6 9" id="KW-0472">Membrane</keyword>
<evidence type="ECO:0000256" key="8">
    <source>
        <dbReference type="SAM" id="MobiDB-lite"/>
    </source>
</evidence>
<dbReference type="SMART" id="SM00089">
    <property type="entry name" value="PKD"/>
    <property type="match status" value="5"/>
</dbReference>
<dbReference type="SUPFAM" id="SSF57184">
    <property type="entry name" value="Growth factor receptor domain"/>
    <property type="match status" value="1"/>
</dbReference>
<evidence type="ECO:0000256" key="3">
    <source>
        <dbReference type="ARBA" id="ARBA00022692"/>
    </source>
</evidence>
<feature type="chain" id="PRO_5043411642" evidence="10">
    <location>
        <begin position="29"/>
        <end position="1155"/>
    </location>
</feature>
<evidence type="ECO:0000256" key="9">
    <source>
        <dbReference type="SAM" id="Phobius"/>
    </source>
</evidence>
<feature type="compositionally biased region" description="Polar residues" evidence="8">
    <location>
        <begin position="1089"/>
        <end position="1101"/>
    </location>
</feature>
<dbReference type="InterPro" id="IPR035986">
    <property type="entry name" value="PKD_dom_sf"/>
</dbReference>
<dbReference type="Gene3D" id="2.60.40.10">
    <property type="entry name" value="Immunoglobulins"/>
    <property type="match status" value="5"/>
</dbReference>
<sequence>MKVTSIAVFLLYVCSMVAILSCLQGVHGDLCTDYDEKELTAALHMKVTPKGGMYAGKYSKVPDAHDLTQCVKSCCGSRTCNTVFLHDETCFLIACNTTNPEACSPMERTEDRFSGSFMVELRTIDETNPVVHTPNYAVKEDCDPDADVIGCDINEVCKLQLTTSVIGYVCVCKEGYAVDQMTGACSRELPQKRPSDMTCEIGIIEDCLQYEECMPTSLRKRTGFCECIEDYHRDKDTGFCGKESETREQMEGSIQEASMDLPTKKKTDIQDRTLTTPTTTRTTADKEKTTTTKKPSVTDQVTEVLTEKIALENMTASTEGSLTNESSTSTTVHSASMIVTSTSTSLPSSSSVIITTSPTAVPKHSTTSTSTTDPKQPTSATATPEVEALVVSAGEDKEIQLPTNDITLSAYVISKSDTEADTEKYKYEWSIISHPDSSEIGNMVGQNSATLQLKNLIAGLYQLKVSVSAQDKFGDATVNVTVKPPARINKPPAAVAKPAFQEVKLPNDAVIDGSESTDDDGVTTYLWEEVEGPIREDKISSNKPMLVMKDLKPGNYKFKLTVTDTDGASNSTVAELTVIKETDYPPKANAGSNVIISLPHNKVTLYGNASTDDKGIATYEWITKSDDDLTADITGVRTPFLHLSNLQVGDYTFTLKVTDTAGQTSTADVTVFVKPEKNVKPFADAGQDQTILLPLTSAVLDGSNSSDQSSISRYIWKQKSGPKGATLENADRETASVSDLVEGIYEFTLTVFDEEDLQDTDTVKITVKPDINKPPVAVAGSDQRVSMSQKLVAIDGRASNDDKGIVSYKWTRDDNSLAAGDVLNNSDSQAVLQLANLVEGRYIFTLTVADIEGQEDSDSASVIVNHDDNSDNLIEIQLESNIKVFSEANKKTLADQLALLIHSAKPEGDVQVRIQHLGQDEHTGRLTVKFYVVTHLKNVDIYHNGVEAVKVLKRKLKSNGNVLDFNVQSVDTVVCQNNCSGHGHCDQFTKSCVCEAFWMENFIKAQLEESNCDWSILYVIIVSFISVITFAGVVWGAICLFKRCKLKPSRRKHRYKLLDEYSDRENIQMVPKNNNYRKRRKSRKANSSGDNSETTRLTTSSTCMMNGSVEGRVAHDRLNPSILDESEHDLLSDIDGQKSATEESWFINVKPPPRW</sequence>
<accession>A0A8J1UBT6</accession>
<evidence type="ECO:0000256" key="4">
    <source>
        <dbReference type="ARBA" id="ARBA00022737"/>
    </source>
</evidence>
<dbReference type="SUPFAM" id="SSF49299">
    <property type="entry name" value="PKD domain"/>
    <property type="match status" value="4"/>
</dbReference>
<gene>
    <name evidence="11" type="ORF">OFUS_LOCUS1451</name>
</gene>
<name>A0A8J1UBT6_OWEFU</name>
<protein>
    <submittedName>
        <fullName evidence="11">Uncharacterized protein</fullName>
    </submittedName>
</protein>
<keyword evidence="3 9" id="KW-0812">Transmembrane</keyword>
<dbReference type="EMBL" id="CAIIXF020000001">
    <property type="protein sequence ID" value="CAH1773922.1"/>
    <property type="molecule type" value="Genomic_DNA"/>
</dbReference>
<keyword evidence="2" id="KW-1003">Cell membrane</keyword>
<comment type="subcellular location">
    <subcellularLocation>
        <location evidence="1">Cell membrane</location>
    </subcellularLocation>
</comment>
<dbReference type="GO" id="GO:0031410">
    <property type="term" value="C:cytoplasmic vesicle"/>
    <property type="evidence" value="ECO:0007669"/>
    <property type="project" value="TreeGrafter"/>
</dbReference>
<feature type="region of interest" description="Disordered" evidence="8">
    <location>
        <begin position="270"/>
        <end position="298"/>
    </location>
</feature>
<evidence type="ECO:0000256" key="2">
    <source>
        <dbReference type="ARBA" id="ARBA00022475"/>
    </source>
</evidence>
<dbReference type="FunFam" id="2.60.40.10:FF:000061">
    <property type="entry name" value="Dyslexia-associated protein KIAA0319 homolog"/>
    <property type="match status" value="3"/>
</dbReference>
<evidence type="ECO:0000256" key="5">
    <source>
        <dbReference type="ARBA" id="ARBA00022989"/>
    </source>
</evidence>
<evidence type="ECO:0000313" key="12">
    <source>
        <dbReference type="Proteomes" id="UP000749559"/>
    </source>
</evidence>
<keyword evidence="7" id="KW-0325">Glycoprotein</keyword>